<protein>
    <recommendedName>
        <fullName evidence="1">MobA-like NTP transferase domain-containing protein</fullName>
    </recommendedName>
</protein>
<dbReference type="InterPro" id="IPR025877">
    <property type="entry name" value="MobA-like_NTP_Trfase"/>
</dbReference>
<dbReference type="Gene3D" id="3.90.550.10">
    <property type="entry name" value="Spore Coat Polysaccharide Biosynthesis Protein SpsA, Chain A"/>
    <property type="match status" value="1"/>
</dbReference>
<organism evidence="2 3">
    <name type="scientific">Thermovenabulum gondwanense</name>
    <dbReference type="NCBI Taxonomy" id="520767"/>
    <lineage>
        <taxon>Bacteria</taxon>
        <taxon>Bacillati</taxon>
        <taxon>Bacillota</taxon>
        <taxon>Clostridia</taxon>
        <taxon>Thermosediminibacterales</taxon>
        <taxon>Thermosediminibacteraceae</taxon>
        <taxon>Thermovenabulum</taxon>
    </lineage>
</organism>
<dbReference type="Pfam" id="PF12804">
    <property type="entry name" value="NTP_transf_3"/>
    <property type="match status" value="1"/>
</dbReference>
<dbReference type="STRING" id="520767.ATZ99_05710"/>
<evidence type="ECO:0000313" key="3">
    <source>
        <dbReference type="Proteomes" id="UP000075737"/>
    </source>
</evidence>
<dbReference type="GO" id="GO:0016779">
    <property type="term" value="F:nucleotidyltransferase activity"/>
    <property type="evidence" value="ECO:0007669"/>
    <property type="project" value="UniProtKB-ARBA"/>
</dbReference>
<reference evidence="2 3" key="1">
    <citation type="submission" date="2015-12" db="EMBL/GenBank/DDBJ databases">
        <title>Draft genome of Thermovenabulum gondwanense isolated from a red thermophilic microbial mat colonisisng an outflow channel of a bore well.</title>
        <authorList>
            <person name="Patel B.K."/>
        </authorList>
    </citation>
    <scope>NUCLEOTIDE SEQUENCE [LARGE SCALE GENOMIC DNA]</scope>
    <source>
        <strain evidence="2 3">R270</strain>
    </source>
</reference>
<dbReference type="OrthoDB" id="159246at2"/>
<dbReference type="Proteomes" id="UP000075737">
    <property type="component" value="Unassembled WGS sequence"/>
</dbReference>
<dbReference type="EMBL" id="LOHZ01000022">
    <property type="protein sequence ID" value="KYO67285.1"/>
    <property type="molecule type" value="Genomic_DNA"/>
</dbReference>
<name>A0A162MTC1_9FIRM</name>
<keyword evidence="3" id="KW-1185">Reference proteome</keyword>
<proteinExistence type="predicted"/>
<dbReference type="InterPro" id="IPR029044">
    <property type="entry name" value="Nucleotide-diphossugar_trans"/>
</dbReference>
<dbReference type="AlphaFoldDB" id="A0A162MTC1"/>
<feature type="domain" description="MobA-like NTP transferase" evidence="1">
    <location>
        <begin position="3"/>
        <end position="129"/>
    </location>
</feature>
<gene>
    <name evidence="2" type="ORF">ATZ99_05710</name>
</gene>
<evidence type="ECO:0000313" key="2">
    <source>
        <dbReference type="EMBL" id="KYO67285.1"/>
    </source>
</evidence>
<dbReference type="SUPFAM" id="SSF53448">
    <property type="entry name" value="Nucleotide-diphospho-sugar transferases"/>
    <property type="match status" value="1"/>
</dbReference>
<evidence type="ECO:0000259" key="1">
    <source>
        <dbReference type="Pfam" id="PF12804"/>
    </source>
</evidence>
<accession>A0A162MTC1</accession>
<sequence>MKALILAGGTAEDSLKDKGDNKAFIKIAGKEMILYIVNVLKEIKAIDEIFAIGPEKLKEISRGDFNVIKEEGSLFENVKKGLSVFSEEEEILILTSDIPMITKEALEDFIVRAKATGAEFCYPIVKKEVNDKKFPGVKRTYVRVYEGSFTGGNVVLVKLSAVKRAIDKVEGFFKYRKNPLKLSMIFGPVFLVKFLIGTLRIKDLEKRVYELFDVRAKAIISEYPEIGTDVDKISDLEIAEKVLAKGGGL</sequence>
<dbReference type="RefSeq" id="WP_068747742.1">
    <property type="nucleotide sequence ID" value="NZ_LOHZ01000022.1"/>
</dbReference>
<comment type="caution">
    <text evidence="2">The sequence shown here is derived from an EMBL/GenBank/DDBJ whole genome shotgun (WGS) entry which is preliminary data.</text>
</comment>